<dbReference type="Gene3D" id="3.10.560.10">
    <property type="entry name" value="Outer membrane lipoprotein wza domain like"/>
    <property type="match status" value="1"/>
</dbReference>
<dbReference type="GO" id="GO:0003677">
    <property type="term" value="F:DNA binding"/>
    <property type="evidence" value="ECO:0007669"/>
    <property type="project" value="UniProtKB-KW"/>
</dbReference>
<dbReference type="Proteomes" id="UP000269301">
    <property type="component" value="Unassembled WGS sequence"/>
</dbReference>
<dbReference type="Pfam" id="PF10531">
    <property type="entry name" value="SLBB"/>
    <property type="match status" value="1"/>
</dbReference>
<dbReference type="SUPFAM" id="SSF47781">
    <property type="entry name" value="RuvA domain 2-like"/>
    <property type="match status" value="1"/>
</dbReference>
<accession>A0A495ACZ8</accession>
<dbReference type="OrthoDB" id="9790239at2"/>
<dbReference type="InterPro" id="IPR019554">
    <property type="entry name" value="Soluble_ligand-bd"/>
</dbReference>
<comment type="caution">
    <text evidence="2">The sequence shown here is derived from an EMBL/GenBank/DDBJ whole genome shotgun (WGS) entry which is preliminary data.</text>
</comment>
<evidence type="ECO:0000259" key="1">
    <source>
        <dbReference type="SMART" id="SM00278"/>
    </source>
</evidence>
<dbReference type="EMBL" id="RBZP01000001">
    <property type="protein sequence ID" value="RKQ37847.1"/>
    <property type="molecule type" value="Genomic_DNA"/>
</dbReference>
<feature type="domain" description="Helix-hairpin-helix DNA-binding motif class 1" evidence="1">
    <location>
        <begin position="176"/>
        <end position="195"/>
    </location>
</feature>
<evidence type="ECO:0000313" key="3">
    <source>
        <dbReference type="Proteomes" id="UP000269301"/>
    </source>
</evidence>
<dbReference type="SMART" id="SM00278">
    <property type="entry name" value="HhH1"/>
    <property type="match status" value="2"/>
</dbReference>
<feature type="domain" description="Helix-hairpin-helix DNA-binding motif class 1" evidence="1">
    <location>
        <begin position="146"/>
        <end position="165"/>
    </location>
</feature>
<dbReference type="NCBIfam" id="TIGR00426">
    <property type="entry name" value="competence protein ComEA helix-hairpin-helix repeat region"/>
    <property type="match status" value="1"/>
</dbReference>
<dbReference type="Gene3D" id="1.10.150.310">
    <property type="entry name" value="Tex RuvX-like domain-like"/>
    <property type="match status" value="1"/>
</dbReference>
<reference evidence="2 3" key="1">
    <citation type="journal article" date="2016" name="Int. J. Syst. Evol. Microbiol.">
        <title>Oceanobacillus halophilus sp. nov., a novel moderately halophilic bacterium from a hypersaline lake.</title>
        <authorList>
            <person name="Amoozegar M.A."/>
            <person name="Bagheri M."/>
            <person name="Makhdoumi A."/>
            <person name="Nikou M.M."/>
            <person name="Fazeli S.A.S."/>
            <person name="Schumann P."/>
            <person name="Sproer C."/>
            <person name="Sanchez-Porro C."/>
            <person name="Ventosa A."/>
        </authorList>
    </citation>
    <scope>NUCLEOTIDE SEQUENCE [LARGE SCALE GENOMIC DNA]</scope>
    <source>
        <strain evidence="2 3">DSM 23996</strain>
    </source>
</reference>
<dbReference type="PANTHER" id="PTHR21180">
    <property type="entry name" value="ENDONUCLEASE/EXONUCLEASE/PHOSPHATASE FAMILY DOMAIN-CONTAINING PROTEIN 1"/>
    <property type="match status" value="1"/>
</dbReference>
<dbReference type="AlphaFoldDB" id="A0A495ACZ8"/>
<dbReference type="InterPro" id="IPR004509">
    <property type="entry name" value="Competence_ComEA_HhH"/>
</dbReference>
<sequence>MLDLLKKASFFIVLGLFVLLFFIFSRDDKVDESDSEFMSVSTPDSFSGGNDAHDNAEEEEQLVVVDVKGSVEEPGVYEMKNGTRVIDVIKEAGGFTSDADQSQVNLAQKVHDEMIIMIPDKNSSMDVNANVSSSTSKIRINYASQDDIESLNGIGPSKAQAIIQFREENGYFQSVEDLLEIPGIGEKTLNNFKDDIQVP</sequence>
<protein>
    <submittedName>
        <fullName evidence="2">ComEA family DNA-binding protein</fullName>
    </submittedName>
</protein>
<dbReference type="PANTHER" id="PTHR21180:SF32">
    <property type="entry name" value="ENDONUCLEASE_EXONUCLEASE_PHOSPHATASE FAMILY DOMAIN-CONTAINING PROTEIN 1"/>
    <property type="match status" value="1"/>
</dbReference>
<organism evidence="2 3">
    <name type="scientific">Oceanobacillus halophilus</name>
    <dbReference type="NCBI Taxonomy" id="930130"/>
    <lineage>
        <taxon>Bacteria</taxon>
        <taxon>Bacillati</taxon>
        <taxon>Bacillota</taxon>
        <taxon>Bacilli</taxon>
        <taxon>Bacillales</taxon>
        <taxon>Bacillaceae</taxon>
        <taxon>Oceanobacillus</taxon>
    </lineage>
</organism>
<dbReference type="Pfam" id="PF12836">
    <property type="entry name" value="HHH_3"/>
    <property type="match status" value="1"/>
</dbReference>
<evidence type="ECO:0000313" key="2">
    <source>
        <dbReference type="EMBL" id="RKQ37847.1"/>
    </source>
</evidence>
<gene>
    <name evidence="2" type="ORF">D8M06_03350</name>
</gene>
<name>A0A495ACZ8_9BACI</name>
<dbReference type="InterPro" id="IPR051675">
    <property type="entry name" value="Endo/Exo/Phosphatase_dom_1"/>
</dbReference>
<dbReference type="GO" id="GO:0006281">
    <property type="term" value="P:DNA repair"/>
    <property type="evidence" value="ECO:0007669"/>
    <property type="project" value="InterPro"/>
</dbReference>
<dbReference type="GO" id="GO:0015628">
    <property type="term" value="P:protein secretion by the type II secretion system"/>
    <property type="evidence" value="ECO:0007669"/>
    <property type="project" value="TreeGrafter"/>
</dbReference>
<keyword evidence="2" id="KW-0238">DNA-binding</keyword>
<dbReference type="GO" id="GO:0015627">
    <property type="term" value="C:type II protein secretion system complex"/>
    <property type="evidence" value="ECO:0007669"/>
    <property type="project" value="TreeGrafter"/>
</dbReference>
<dbReference type="RefSeq" id="WP_121202920.1">
    <property type="nucleotide sequence ID" value="NZ_RBZP01000001.1"/>
</dbReference>
<dbReference type="InterPro" id="IPR003583">
    <property type="entry name" value="Hlx-hairpin-Hlx_DNA-bd_motif"/>
</dbReference>
<dbReference type="SUPFAM" id="SSF142984">
    <property type="entry name" value="Nqo1 middle domain-like"/>
    <property type="match status" value="1"/>
</dbReference>
<proteinExistence type="predicted"/>
<keyword evidence="3" id="KW-1185">Reference proteome</keyword>
<dbReference type="InterPro" id="IPR010994">
    <property type="entry name" value="RuvA_2-like"/>
</dbReference>